<gene>
    <name evidence="2" type="ORF">ACFO3E_16815</name>
</gene>
<proteinExistence type="predicted"/>
<dbReference type="InterPro" id="IPR037523">
    <property type="entry name" value="VOC_core"/>
</dbReference>
<dbReference type="EMBL" id="JBHSFZ010000058">
    <property type="protein sequence ID" value="MFC4595825.1"/>
    <property type="molecule type" value="Genomic_DNA"/>
</dbReference>
<sequence length="123" mass="12529">MMALMSVRLGSNNVEKAGAFYDSTFKTIGFGDIRMPTSSGVALYALPGDPYLITRSAYAGEAATPANGGTIGFAAPDAAAVDRWHATGLTSGGTCEGARGTRAAAGGRYGAYLRDPDGNKLCA</sequence>
<dbReference type="RefSeq" id="WP_380806500.1">
    <property type="nucleotide sequence ID" value="NZ_JBHSFZ010000058.1"/>
</dbReference>
<dbReference type="PANTHER" id="PTHR35006:SF1">
    <property type="entry name" value="BLL2941 PROTEIN"/>
    <property type="match status" value="1"/>
</dbReference>
<evidence type="ECO:0000313" key="2">
    <source>
        <dbReference type="EMBL" id="MFC4595825.1"/>
    </source>
</evidence>
<dbReference type="Proteomes" id="UP001595957">
    <property type="component" value="Unassembled WGS sequence"/>
</dbReference>
<feature type="domain" description="VOC" evidence="1">
    <location>
        <begin position="3"/>
        <end position="123"/>
    </location>
</feature>
<name>A0ABV9F494_9SPHN</name>
<dbReference type="PROSITE" id="PS51819">
    <property type="entry name" value="VOC"/>
    <property type="match status" value="1"/>
</dbReference>
<dbReference type="InterPro" id="IPR029068">
    <property type="entry name" value="Glyas_Bleomycin-R_OHBP_Dase"/>
</dbReference>
<comment type="caution">
    <text evidence="2">The sequence shown here is derived from an EMBL/GenBank/DDBJ whole genome shotgun (WGS) entry which is preliminary data.</text>
</comment>
<keyword evidence="3" id="KW-1185">Reference proteome</keyword>
<reference evidence="3" key="1">
    <citation type="journal article" date="2019" name="Int. J. Syst. Evol. Microbiol.">
        <title>The Global Catalogue of Microorganisms (GCM) 10K type strain sequencing project: providing services to taxonomists for standard genome sequencing and annotation.</title>
        <authorList>
            <consortium name="The Broad Institute Genomics Platform"/>
            <consortium name="The Broad Institute Genome Sequencing Center for Infectious Disease"/>
            <person name="Wu L."/>
            <person name="Ma J."/>
        </authorList>
    </citation>
    <scope>NUCLEOTIDE SEQUENCE [LARGE SCALE GENOMIC DNA]</scope>
    <source>
        <strain evidence="3">NBRC 103632</strain>
    </source>
</reference>
<dbReference type="InterPro" id="IPR004360">
    <property type="entry name" value="Glyas_Fos-R_dOase_dom"/>
</dbReference>
<dbReference type="Gene3D" id="3.10.180.10">
    <property type="entry name" value="2,3-Dihydroxybiphenyl 1,2-Dioxygenase, domain 1"/>
    <property type="match status" value="1"/>
</dbReference>
<dbReference type="SUPFAM" id="SSF54593">
    <property type="entry name" value="Glyoxalase/Bleomycin resistance protein/Dihydroxybiphenyl dioxygenase"/>
    <property type="match status" value="1"/>
</dbReference>
<accession>A0ABV9F494</accession>
<evidence type="ECO:0000259" key="1">
    <source>
        <dbReference type="PROSITE" id="PS51819"/>
    </source>
</evidence>
<dbReference type="PANTHER" id="PTHR35006">
    <property type="entry name" value="GLYOXALASE FAMILY PROTEIN (AFU_ORTHOLOGUE AFUA_5G14830)"/>
    <property type="match status" value="1"/>
</dbReference>
<protein>
    <submittedName>
        <fullName evidence="2">VOC family protein</fullName>
    </submittedName>
</protein>
<dbReference type="Pfam" id="PF00903">
    <property type="entry name" value="Glyoxalase"/>
    <property type="match status" value="1"/>
</dbReference>
<organism evidence="2 3">
    <name type="scientific">Sphingobium tyrosinilyticum</name>
    <dbReference type="NCBI Taxonomy" id="2715436"/>
    <lineage>
        <taxon>Bacteria</taxon>
        <taxon>Pseudomonadati</taxon>
        <taxon>Pseudomonadota</taxon>
        <taxon>Alphaproteobacteria</taxon>
        <taxon>Sphingomonadales</taxon>
        <taxon>Sphingomonadaceae</taxon>
        <taxon>Sphingobium</taxon>
    </lineage>
</organism>
<evidence type="ECO:0000313" key="3">
    <source>
        <dbReference type="Proteomes" id="UP001595957"/>
    </source>
</evidence>
<dbReference type="CDD" id="cd07262">
    <property type="entry name" value="VOC_like"/>
    <property type="match status" value="1"/>
</dbReference>